<evidence type="ECO:0000313" key="2">
    <source>
        <dbReference type="EMBL" id="PPU07778.1"/>
    </source>
</evidence>
<evidence type="ECO:0000313" key="3">
    <source>
        <dbReference type="Proteomes" id="UP000239204"/>
    </source>
</evidence>
<feature type="region of interest" description="Disordered" evidence="1">
    <location>
        <begin position="160"/>
        <end position="181"/>
    </location>
</feature>
<organism evidence="2 3">
    <name type="scientific">Xanthomonas arboricola</name>
    <dbReference type="NCBI Taxonomy" id="56448"/>
    <lineage>
        <taxon>Bacteria</taxon>
        <taxon>Pseudomonadati</taxon>
        <taxon>Pseudomonadota</taxon>
        <taxon>Gammaproteobacteria</taxon>
        <taxon>Lysobacterales</taxon>
        <taxon>Lysobacteraceae</taxon>
        <taxon>Xanthomonas</taxon>
    </lineage>
</organism>
<reference evidence="2 3" key="1">
    <citation type="submission" date="2016-08" db="EMBL/GenBank/DDBJ databases">
        <title>Evolution of the type three secretion system and type three effector repertoires in Xanthomonas.</title>
        <authorList>
            <person name="Merda D."/>
            <person name="Briand M."/>
            <person name="Bosis E."/>
            <person name="Rousseau C."/>
            <person name="Portier P."/>
            <person name="Jacques M.-A."/>
            <person name="Fischer-Le Saux M."/>
        </authorList>
    </citation>
    <scope>NUCLEOTIDE SEQUENCE [LARGE SCALE GENOMIC DNA]</scope>
    <source>
        <strain evidence="2 3">CFBP 7645</strain>
    </source>
</reference>
<name>A0A2S7ADF9_9XANT</name>
<dbReference type="Proteomes" id="UP000239204">
    <property type="component" value="Unassembled WGS sequence"/>
</dbReference>
<dbReference type="AlphaFoldDB" id="A0A2S7ADF9"/>
<proteinExistence type="predicted"/>
<comment type="caution">
    <text evidence="2">The sequence shown here is derived from an EMBL/GenBank/DDBJ whole genome shotgun (WGS) entry which is preliminary data.</text>
</comment>
<gene>
    <name evidence="2" type="ORF">XarjCFBP7645_09235</name>
</gene>
<protein>
    <submittedName>
        <fullName evidence="2">Uncharacterized protein</fullName>
    </submittedName>
</protein>
<dbReference type="EMBL" id="MIGY01000002">
    <property type="protein sequence ID" value="PPU07778.1"/>
    <property type="molecule type" value="Genomic_DNA"/>
</dbReference>
<sequence>MFQLREATAKVVKFNPTSEKHGPEIVPGGSITLEVVASSEVLNDFQPGLREALYRAPTSGDQGSLLQAKNKDDLTAVRFSQLETSWSGEYPGYEAQISNGLGLEDPIVLVDAKLKNIGFKLLDGGSVGIKFTLIAHPDTDESGLLCHMQRREVQVTITPPARQAADEDLSEGSDTLDAQDSAAAAAEAASLIDAGKKAAA</sequence>
<evidence type="ECO:0000256" key="1">
    <source>
        <dbReference type="SAM" id="MobiDB-lite"/>
    </source>
</evidence>
<accession>A0A2S7ADF9</accession>